<name>A0ABN9YTK9_9LACO</name>
<dbReference type="PIRSF" id="PIRSF007023">
    <property type="entry name" value="UDP-Galf_transf"/>
    <property type="match status" value="1"/>
</dbReference>
<keyword evidence="5" id="KW-1185">Reference proteome</keyword>
<evidence type="ECO:0000256" key="1">
    <source>
        <dbReference type="ARBA" id="ARBA00022679"/>
    </source>
</evidence>
<organism evidence="4 5">
    <name type="scientific">Fructobacillus fructosus</name>
    <dbReference type="NCBI Taxonomy" id="1631"/>
    <lineage>
        <taxon>Bacteria</taxon>
        <taxon>Bacillati</taxon>
        <taxon>Bacillota</taxon>
        <taxon>Bacilli</taxon>
        <taxon>Lactobacillales</taxon>
        <taxon>Lactobacillaceae</taxon>
        <taxon>Fructobacillus</taxon>
    </lineage>
</organism>
<dbReference type="Proteomes" id="UP001314261">
    <property type="component" value="Unassembled WGS sequence"/>
</dbReference>
<dbReference type="EMBL" id="CAUZLR010000004">
    <property type="protein sequence ID" value="CAK1238223.1"/>
    <property type="molecule type" value="Genomic_DNA"/>
</dbReference>
<reference evidence="4 5" key="1">
    <citation type="submission" date="2023-10" db="EMBL/GenBank/DDBJ databases">
        <authorList>
            <person name="Botero Cardona J."/>
        </authorList>
    </citation>
    <scope>NUCLEOTIDE SEQUENCE [LARGE SCALE GENOMIC DNA]</scope>
    <source>
        <strain evidence="4 5">R-54839</strain>
    </source>
</reference>
<evidence type="ECO:0000313" key="5">
    <source>
        <dbReference type="Proteomes" id="UP001314261"/>
    </source>
</evidence>
<evidence type="ECO:0000259" key="2">
    <source>
        <dbReference type="Pfam" id="PF26334"/>
    </source>
</evidence>
<dbReference type="SUPFAM" id="SSF53756">
    <property type="entry name" value="UDP-Glycosyltransferase/glycogen phosphorylase"/>
    <property type="match status" value="1"/>
</dbReference>
<feature type="domain" description="Glucosyltransferase 3-like N-terminal" evidence="2">
    <location>
        <begin position="3"/>
        <end position="143"/>
    </location>
</feature>
<dbReference type="Pfam" id="PF26337">
    <property type="entry name" value="Gtf3_C"/>
    <property type="match status" value="1"/>
</dbReference>
<protein>
    <submittedName>
        <fullName evidence="4">Glycosyltransferase involved in cell wall bisynthesis (RfaB)</fullName>
    </submittedName>
</protein>
<sequence length="330" mass="38154">MPYITHTIEPWMPAGALKAKEDIAKIAESVGWQRLSIERYNDARFSAEIRHQKIHTFLDKVGKNDIVVHQFPTYMSQAFEQDFQRAIQQRGAKYVLLIHDFEPLRVNREHAWEWELAQCADLIIAHSQPMASTLQQHGVTTPTETIQLFDYLGPTPALNPIFKKEINYAGTWQKAPWLQHYQGPKLNLFGSRPKRWKDLVLPKSINWVGSFDPEEITTAFSSGFGLLWDSDYEDKFFQSYTKVNAPHKASLYLKAGLPLIAWSQSYLGDIVRANQLGMTIDDLSDLTKLVGVVRPADYLTFQENSRLFQKRISEGYFTKEVLEKVLHYFR</sequence>
<dbReference type="RefSeq" id="WP_187753775.1">
    <property type="nucleotide sequence ID" value="NZ_CAUZLK010000004.1"/>
</dbReference>
<feature type="domain" description="Glucosyltransferase 3-like C-terminal" evidence="3">
    <location>
        <begin position="166"/>
        <end position="324"/>
    </location>
</feature>
<proteinExistence type="predicted"/>
<dbReference type="InterPro" id="IPR058591">
    <property type="entry name" value="Gtf3_N"/>
</dbReference>
<dbReference type="InterPro" id="IPR058592">
    <property type="entry name" value="Gtf3_C"/>
</dbReference>
<accession>A0ABN9YTK9</accession>
<comment type="caution">
    <text evidence="4">The sequence shown here is derived from an EMBL/GenBank/DDBJ whole genome shotgun (WGS) entry which is preliminary data.</text>
</comment>
<gene>
    <name evidence="4" type="ORF">R54839_PPFHFPJH_00769</name>
</gene>
<dbReference type="Pfam" id="PF26334">
    <property type="entry name" value="Gtf3_N"/>
    <property type="match status" value="1"/>
</dbReference>
<evidence type="ECO:0000313" key="4">
    <source>
        <dbReference type="EMBL" id="CAK1238223.1"/>
    </source>
</evidence>
<evidence type="ECO:0000259" key="3">
    <source>
        <dbReference type="Pfam" id="PF26337"/>
    </source>
</evidence>
<dbReference type="Gene3D" id="3.40.50.2000">
    <property type="entry name" value="Glycogen Phosphorylase B"/>
    <property type="match status" value="2"/>
</dbReference>
<keyword evidence="1" id="KW-0808">Transferase</keyword>